<dbReference type="AlphaFoldDB" id="A0A495XU45"/>
<feature type="binding site" evidence="1">
    <location>
        <position position="52"/>
    </location>
    <ligand>
        <name>Mg(2+)</name>
        <dbReference type="ChEBI" id="CHEBI:18420"/>
        <label>3</label>
    </ligand>
</feature>
<accession>A0A495XU45</accession>
<dbReference type="GO" id="GO:0000287">
    <property type="term" value="F:magnesium ion binding"/>
    <property type="evidence" value="ECO:0007669"/>
    <property type="project" value="UniProtKB-UniRule"/>
</dbReference>
<evidence type="ECO:0000313" key="5">
    <source>
        <dbReference type="EMBL" id="RKT77452.1"/>
    </source>
</evidence>
<feature type="domain" description="PurM-like N-terminal" evidence="3">
    <location>
        <begin position="50"/>
        <end position="162"/>
    </location>
</feature>
<dbReference type="SUPFAM" id="SSF56042">
    <property type="entry name" value="PurM C-terminal domain-like"/>
    <property type="match status" value="1"/>
</dbReference>
<dbReference type="GO" id="GO:0009229">
    <property type="term" value="P:thiamine diphosphate biosynthetic process"/>
    <property type="evidence" value="ECO:0007669"/>
    <property type="project" value="UniProtKB-UniRule"/>
</dbReference>
<feature type="binding site" evidence="1">
    <location>
        <position position="74"/>
    </location>
    <ligand>
        <name>substrate</name>
    </ligand>
</feature>
<dbReference type="EMBL" id="RBXT01000001">
    <property type="protein sequence ID" value="RKT77452.1"/>
    <property type="molecule type" value="Genomic_DNA"/>
</dbReference>
<comment type="pathway">
    <text evidence="1">Cofactor biosynthesis; thiamine diphosphate biosynthesis; thiamine diphosphate from thiamine phosphate: step 1/1.</text>
</comment>
<dbReference type="SUPFAM" id="SSF55326">
    <property type="entry name" value="PurM N-terminal domain-like"/>
    <property type="match status" value="1"/>
</dbReference>
<feature type="binding site" evidence="1">
    <location>
        <position position="52"/>
    </location>
    <ligand>
        <name>Mg(2+)</name>
        <dbReference type="ChEBI" id="CHEBI:18420"/>
        <label>4</label>
    </ligand>
</feature>
<keyword evidence="1 5" id="KW-0418">Kinase</keyword>
<feature type="binding site" evidence="1">
    <location>
        <position position="331"/>
    </location>
    <ligand>
        <name>substrate</name>
    </ligand>
</feature>
<comment type="caution">
    <text evidence="1">Lacks conserved residue(s) required for the propagation of feature annotation.</text>
</comment>
<comment type="function">
    <text evidence="1">Catalyzes the ATP-dependent phosphorylation of thiamine-monophosphate (TMP) to form thiamine-pyrophosphate (TPP), the active form of vitamin B1.</text>
</comment>
<keyword evidence="1" id="KW-0067">ATP-binding</keyword>
<evidence type="ECO:0000259" key="4">
    <source>
        <dbReference type="Pfam" id="PF02769"/>
    </source>
</evidence>
<dbReference type="GO" id="GO:0005524">
    <property type="term" value="F:ATP binding"/>
    <property type="evidence" value="ECO:0007669"/>
    <property type="project" value="UniProtKB-UniRule"/>
</dbReference>
<protein>
    <recommendedName>
        <fullName evidence="1">Thiamine-monophosphate kinase</fullName>
        <shortName evidence="1">TMP kinase</shortName>
        <shortName evidence="1">Thiamine-phosphate kinase</shortName>
        <ecNumber evidence="1">2.7.4.16</ecNumber>
    </recommendedName>
</protein>
<comment type="similarity">
    <text evidence="1">Belongs to the thiamine-monophosphate kinase family.</text>
</comment>
<keyword evidence="1" id="KW-0808">Transferase</keyword>
<comment type="miscellaneous">
    <text evidence="1">Reaction mechanism of ThiL seems to utilize a direct, inline transfer of the gamma-phosphate of ATP to TMP rather than a phosphorylated enzyme intermediate.</text>
</comment>
<keyword evidence="1" id="KW-0784">Thiamine biosynthesis</keyword>
<evidence type="ECO:0000259" key="3">
    <source>
        <dbReference type="Pfam" id="PF00586"/>
    </source>
</evidence>
<dbReference type="InterPro" id="IPR036921">
    <property type="entry name" value="PurM-like_N_sf"/>
</dbReference>
<dbReference type="Gene3D" id="3.30.1330.10">
    <property type="entry name" value="PurM-like, N-terminal domain"/>
    <property type="match status" value="1"/>
</dbReference>
<gene>
    <name evidence="1" type="primary">thiL</name>
    <name evidence="5" type="ORF">DFJ68_0875</name>
</gene>
<feature type="binding site" evidence="1">
    <location>
        <position position="233"/>
    </location>
    <ligand>
        <name>Mg(2+)</name>
        <dbReference type="ChEBI" id="CHEBI:18420"/>
        <label>3</label>
    </ligand>
</feature>
<feature type="binding site" evidence="1">
    <location>
        <position position="67"/>
    </location>
    <ligand>
        <name>Mg(2+)</name>
        <dbReference type="ChEBI" id="CHEBI:18420"/>
        <label>2</label>
    </ligand>
</feature>
<comment type="catalytic activity">
    <reaction evidence="1">
        <text>thiamine phosphate + ATP = thiamine diphosphate + ADP</text>
        <dbReference type="Rhea" id="RHEA:15913"/>
        <dbReference type="ChEBI" id="CHEBI:30616"/>
        <dbReference type="ChEBI" id="CHEBI:37575"/>
        <dbReference type="ChEBI" id="CHEBI:58937"/>
        <dbReference type="ChEBI" id="CHEBI:456216"/>
        <dbReference type="EC" id="2.7.4.16"/>
    </reaction>
</comment>
<sequence>MPDASPVVPADRTGPRVFEGTPLRTLDEDALLARVLPLYPTGPDLQVPPGDDAAVVATSPRTVATTDTVVLGRDWLDEWSSGEDVGHKVVAQNLADVAAMGAVPTGVLLTLVADPEVGLEWVLDHARGVARACRDARVAVLGGDLSSASAGVVMVSVTALGRLDVDPVLRSGARPGDVLAVRGELGLAAAGLLLLQQGRADRHPDAVARQRRPRPPLADGPAAARAGATSMLDLSDGLARDAGRVARASDVVVEVEEAALAPDVDRLREALGEREARDCVLSGGEDHALLATFVPGGLPAGWRRLGSVRARRAGEAARLLVDGRPVTRPGWDHFTPGG</sequence>
<feature type="binding site" evidence="1">
    <location>
        <position position="144"/>
    </location>
    <ligand>
        <name>Mg(2+)</name>
        <dbReference type="ChEBI" id="CHEBI:18420"/>
        <label>1</label>
    </ligand>
</feature>
<feature type="binding site" evidence="1">
    <location>
        <position position="65"/>
    </location>
    <ligand>
        <name>Mg(2+)</name>
        <dbReference type="ChEBI" id="CHEBI:18420"/>
        <label>4</label>
    </ligand>
</feature>
<dbReference type="Pfam" id="PF02769">
    <property type="entry name" value="AIRS_C"/>
    <property type="match status" value="1"/>
</dbReference>
<keyword evidence="6" id="KW-1185">Reference proteome</keyword>
<dbReference type="Gene3D" id="3.90.650.10">
    <property type="entry name" value="PurM-like C-terminal domain"/>
    <property type="match status" value="1"/>
</dbReference>
<dbReference type="Pfam" id="PF00586">
    <property type="entry name" value="AIRS"/>
    <property type="match status" value="1"/>
</dbReference>
<comment type="caution">
    <text evidence="5">The sequence shown here is derived from an EMBL/GenBank/DDBJ whole genome shotgun (WGS) entry which is preliminary data.</text>
</comment>
<dbReference type="InterPro" id="IPR036676">
    <property type="entry name" value="PurM-like_C_sf"/>
</dbReference>
<reference evidence="5 6" key="1">
    <citation type="submission" date="2018-10" db="EMBL/GenBank/DDBJ databases">
        <title>Sequencing the genomes of 1000 actinobacteria strains.</title>
        <authorList>
            <person name="Klenk H.-P."/>
        </authorList>
    </citation>
    <scope>NUCLEOTIDE SEQUENCE [LARGE SCALE GENOMIC DNA]</scope>
    <source>
        <strain evidence="5 6">DSM 44267</strain>
    </source>
</reference>
<keyword evidence="1" id="KW-0547">Nucleotide-binding</keyword>
<dbReference type="HAMAP" id="MF_02128">
    <property type="entry name" value="TMP_kinase"/>
    <property type="match status" value="1"/>
</dbReference>
<organism evidence="5 6">
    <name type="scientific">Terracoccus luteus</name>
    <dbReference type="NCBI Taxonomy" id="53356"/>
    <lineage>
        <taxon>Bacteria</taxon>
        <taxon>Bacillati</taxon>
        <taxon>Actinomycetota</taxon>
        <taxon>Actinomycetes</taxon>
        <taxon>Micrococcales</taxon>
        <taxon>Intrasporangiaceae</taxon>
        <taxon>Terracoccus</taxon>
    </lineage>
</organism>
<dbReference type="Proteomes" id="UP000278440">
    <property type="component" value="Unassembled WGS sequence"/>
</dbReference>
<feature type="binding site" evidence="1">
    <location>
        <position position="96"/>
    </location>
    <ligand>
        <name>Mg(2+)</name>
        <dbReference type="ChEBI" id="CHEBI:18420"/>
        <label>4</label>
    </ligand>
</feature>
<feature type="binding site" evidence="1">
    <location>
        <position position="96"/>
    </location>
    <ligand>
        <name>Mg(2+)</name>
        <dbReference type="ChEBI" id="CHEBI:18420"/>
        <label>3</label>
    </ligand>
</feature>
<keyword evidence="1" id="KW-0460">Magnesium</keyword>
<dbReference type="InterPro" id="IPR010918">
    <property type="entry name" value="PurM-like_C_dom"/>
</dbReference>
<dbReference type="InterPro" id="IPR016188">
    <property type="entry name" value="PurM-like_N"/>
</dbReference>
<dbReference type="InterPro" id="IPR006283">
    <property type="entry name" value="ThiL-like"/>
</dbReference>
<feature type="binding site" evidence="1">
    <location>
        <position position="66"/>
    </location>
    <ligand>
        <name>Mg(2+)</name>
        <dbReference type="ChEBI" id="CHEBI:18420"/>
        <label>1</label>
    </ligand>
</feature>
<dbReference type="GO" id="GO:0009228">
    <property type="term" value="P:thiamine biosynthetic process"/>
    <property type="evidence" value="ECO:0007669"/>
    <property type="project" value="UniProtKB-KW"/>
</dbReference>
<dbReference type="PIRSF" id="PIRSF005303">
    <property type="entry name" value="Thiam_monoph_kin"/>
    <property type="match status" value="1"/>
</dbReference>
<evidence type="ECO:0000313" key="6">
    <source>
        <dbReference type="Proteomes" id="UP000278440"/>
    </source>
</evidence>
<feature type="domain" description="PurM-like C-terminal" evidence="4">
    <location>
        <begin position="174"/>
        <end position="266"/>
    </location>
</feature>
<feature type="binding site" evidence="1">
    <location>
        <begin position="143"/>
        <end position="144"/>
    </location>
    <ligand>
        <name>ATP</name>
        <dbReference type="ChEBI" id="CHEBI:30616"/>
    </ligand>
</feature>
<feature type="binding site" evidence="1">
    <location>
        <position position="285"/>
    </location>
    <ligand>
        <name>substrate</name>
    </ligand>
</feature>
<dbReference type="PANTHER" id="PTHR30270:SF0">
    <property type="entry name" value="THIAMINE-MONOPHOSPHATE KINASE"/>
    <property type="match status" value="1"/>
</dbReference>
<dbReference type="EC" id="2.7.4.16" evidence="1"/>
<feature type="binding site" evidence="1">
    <location>
        <position position="67"/>
    </location>
    <ligand>
        <name>Mg(2+)</name>
        <dbReference type="ChEBI" id="CHEBI:18420"/>
        <label>1</label>
    </ligand>
</feature>
<dbReference type="UniPathway" id="UPA00060">
    <property type="reaction ID" value="UER00142"/>
</dbReference>
<name>A0A495XU45_9MICO</name>
<evidence type="ECO:0000256" key="2">
    <source>
        <dbReference type="SAM" id="MobiDB-lite"/>
    </source>
</evidence>
<keyword evidence="1" id="KW-0479">Metal-binding</keyword>
<dbReference type="NCBIfam" id="TIGR01379">
    <property type="entry name" value="thiL"/>
    <property type="match status" value="1"/>
</dbReference>
<proteinExistence type="inferred from homology"/>
<feature type="binding site" evidence="1">
    <location>
        <position position="170"/>
    </location>
    <ligand>
        <name>ATP</name>
        <dbReference type="ChEBI" id="CHEBI:30616"/>
    </ligand>
</feature>
<dbReference type="GO" id="GO:0009030">
    <property type="term" value="F:thiamine-phosphate kinase activity"/>
    <property type="evidence" value="ECO:0007669"/>
    <property type="project" value="UniProtKB-UniRule"/>
</dbReference>
<feature type="binding site" evidence="1">
    <location>
        <position position="236"/>
    </location>
    <ligand>
        <name>Mg(2+)</name>
        <dbReference type="ChEBI" id="CHEBI:18420"/>
        <label>5</label>
    </ligand>
</feature>
<dbReference type="RefSeq" id="WP_245963460.1">
    <property type="nucleotide sequence ID" value="NZ_RBXT01000001.1"/>
</dbReference>
<feature type="region of interest" description="Disordered" evidence="2">
    <location>
        <begin position="203"/>
        <end position="225"/>
    </location>
</feature>
<feature type="binding site" evidence="1">
    <location>
        <position position="235"/>
    </location>
    <ligand>
        <name>ATP</name>
        <dbReference type="ChEBI" id="CHEBI:30616"/>
    </ligand>
</feature>
<dbReference type="PANTHER" id="PTHR30270">
    <property type="entry name" value="THIAMINE-MONOPHOSPHATE KINASE"/>
    <property type="match status" value="1"/>
</dbReference>
<feature type="binding site" evidence="1">
    <location>
        <position position="96"/>
    </location>
    <ligand>
        <name>Mg(2+)</name>
        <dbReference type="ChEBI" id="CHEBI:18420"/>
        <label>2</label>
    </ligand>
</feature>
<evidence type="ECO:0000256" key="1">
    <source>
        <dbReference type="HAMAP-Rule" id="MF_02128"/>
    </source>
</evidence>
<dbReference type="CDD" id="cd02194">
    <property type="entry name" value="ThiL"/>
    <property type="match status" value="1"/>
</dbReference>